<feature type="region of interest" description="Disordered" evidence="1">
    <location>
        <begin position="64"/>
        <end position="91"/>
    </location>
</feature>
<evidence type="ECO:0000256" key="1">
    <source>
        <dbReference type="SAM" id="MobiDB-lite"/>
    </source>
</evidence>
<dbReference type="AlphaFoldDB" id="A0A9D4IFN9"/>
<keyword evidence="3" id="KW-1185">Reference proteome</keyword>
<dbReference type="EMBL" id="JAIWYP010000009">
    <property type="protein sequence ID" value="KAH3770253.1"/>
    <property type="molecule type" value="Genomic_DNA"/>
</dbReference>
<organism evidence="2 3">
    <name type="scientific">Dreissena polymorpha</name>
    <name type="common">Zebra mussel</name>
    <name type="synonym">Mytilus polymorpha</name>
    <dbReference type="NCBI Taxonomy" id="45954"/>
    <lineage>
        <taxon>Eukaryota</taxon>
        <taxon>Metazoa</taxon>
        <taxon>Spiralia</taxon>
        <taxon>Lophotrochozoa</taxon>
        <taxon>Mollusca</taxon>
        <taxon>Bivalvia</taxon>
        <taxon>Autobranchia</taxon>
        <taxon>Heteroconchia</taxon>
        <taxon>Euheterodonta</taxon>
        <taxon>Imparidentia</taxon>
        <taxon>Neoheterodontei</taxon>
        <taxon>Myida</taxon>
        <taxon>Dreissenoidea</taxon>
        <taxon>Dreissenidae</taxon>
        <taxon>Dreissena</taxon>
    </lineage>
</organism>
<accession>A0A9D4IFN9</accession>
<dbReference type="Proteomes" id="UP000828390">
    <property type="component" value="Unassembled WGS sequence"/>
</dbReference>
<protein>
    <submittedName>
        <fullName evidence="2">Uncharacterized protein</fullName>
    </submittedName>
</protein>
<feature type="compositionally biased region" description="Low complexity" evidence="1">
    <location>
        <begin position="70"/>
        <end position="87"/>
    </location>
</feature>
<reference evidence="2" key="1">
    <citation type="journal article" date="2019" name="bioRxiv">
        <title>The Genome of the Zebra Mussel, Dreissena polymorpha: A Resource for Invasive Species Research.</title>
        <authorList>
            <person name="McCartney M.A."/>
            <person name="Auch B."/>
            <person name="Kono T."/>
            <person name="Mallez S."/>
            <person name="Zhang Y."/>
            <person name="Obille A."/>
            <person name="Becker A."/>
            <person name="Abrahante J.E."/>
            <person name="Garbe J."/>
            <person name="Badalamenti J.P."/>
            <person name="Herman A."/>
            <person name="Mangelson H."/>
            <person name="Liachko I."/>
            <person name="Sullivan S."/>
            <person name="Sone E.D."/>
            <person name="Koren S."/>
            <person name="Silverstein K.A.T."/>
            <person name="Beckman K.B."/>
            <person name="Gohl D.M."/>
        </authorList>
    </citation>
    <scope>NUCLEOTIDE SEQUENCE</scope>
    <source>
        <strain evidence="2">Duluth1</strain>
        <tissue evidence="2">Whole animal</tissue>
    </source>
</reference>
<proteinExistence type="predicted"/>
<evidence type="ECO:0000313" key="2">
    <source>
        <dbReference type="EMBL" id="KAH3770253.1"/>
    </source>
</evidence>
<gene>
    <name evidence="2" type="ORF">DPMN_171537</name>
</gene>
<evidence type="ECO:0000313" key="3">
    <source>
        <dbReference type="Proteomes" id="UP000828390"/>
    </source>
</evidence>
<reference evidence="2" key="2">
    <citation type="submission" date="2020-11" db="EMBL/GenBank/DDBJ databases">
        <authorList>
            <person name="McCartney M.A."/>
            <person name="Auch B."/>
            <person name="Kono T."/>
            <person name="Mallez S."/>
            <person name="Becker A."/>
            <person name="Gohl D.M."/>
            <person name="Silverstein K.A.T."/>
            <person name="Koren S."/>
            <person name="Bechman K.B."/>
            <person name="Herman A."/>
            <person name="Abrahante J.E."/>
            <person name="Garbe J."/>
        </authorList>
    </citation>
    <scope>NUCLEOTIDE SEQUENCE</scope>
    <source>
        <strain evidence="2">Duluth1</strain>
        <tissue evidence="2">Whole animal</tissue>
    </source>
</reference>
<comment type="caution">
    <text evidence="2">The sequence shown here is derived from an EMBL/GenBank/DDBJ whole genome shotgun (WGS) entry which is preliminary data.</text>
</comment>
<name>A0A9D4IFN9_DREPO</name>
<sequence length="166" mass="18551">MNRVFTSSKGFYTVTSSTETIANPDYRMTSGHQERSRYEYDTLCKVESSTDTVTDLQTDIAETSDRRSINFRNSSSSTDSSASDGPSMPFPLMATSMKHLTDPESDISPQLHNVRMLARSNIRRSGPCDDLSKVTSLHNSFKTDTVCNVATVSLPRVQWKSFTFDP</sequence>